<evidence type="ECO:0000259" key="3">
    <source>
        <dbReference type="SMART" id="SM01043"/>
    </source>
</evidence>
<dbReference type="PANTHER" id="PTHR35807">
    <property type="entry name" value="TRANSCRIPTIONAL REGULATOR REDD-RELATED"/>
    <property type="match status" value="1"/>
</dbReference>
<dbReference type="Gene3D" id="1.25.40.10">
    <property type="entry name" value="Tetratricopeptide repeat domain"/>
    <property type="match status" value="1"/>
</dbReference>
<keyword evidence="2" id="KW-0812">Transmembrane</keyword>
<dbReference type="InterPro" id="IPR016032">
    <property type="entry name" value="Sig_transdc_resp-reg_C-effctor"/>
</dbReference>
<dbReference type="EMBL" id="VLLP01000001">
    <property type="protein sequence ID" value="TWJ32237.1"/>
    <property type="molecule type" value="Genomic_DNA"/>
</dbReference>
<dbReference type="OrthoDB" id="8444614at2"/>
<name>A0A562WQZ0_9ACTN</name>
<evidence type="ECO:0000313" key="4">
    <source>
        <dbReference type="EMBL" id="TWJ32237.1"/>
    </source>
</evidence>
<organism evidence="4 5">
    <name type="scientific">Micromonospora sagamiensis</name>
    <dbReference type="NCBI Taxonomy" id="47875"/>
    <lineage>
        <taxon>Bacteria</taxon>
        <taxon>Bacillati</taxon>
        <taxon>Actinomycetota</taxon>
        <taxon>Actinomycetes</taxon>
        <taxon>Micromonosporales</taxon>
        <taxon>Micromonosporaceae</taxon>
        <taxon>Micromonospora</taxon>
    </lineage>
</organism>
<keyword evidence="5" id="KW-1185">Reference proteome</keyword>
<dbReference type="InterPro" id="IPR005158">
    <property type="entry name" value="BTAD"/>
</dbReference>
<dbReference type="InterPro" id="IPR036388">
    <property type="entry name" value="WH-like_DNA-bd_sf"/>
</dbReference>
<dbReference type="SMART" id="SM01043">
    <property type="entry name" value="BTAD"/>
    <property type="match status" value="1"/>
</dbReference>
<feature type="transmembrane region" description="Helical" evidence="2">
    <location>
        <begin position="49"/>
        <end position="79"/>
    </location>
</feature>
<feature type="transmembrane region" description="Helical" evidence="2">
    <location>
        <begin position="7"/>
        <end position="29"/>
    </location>
</feature>
<feature type="compositionally biased region" description="Basic and acidic residues" evidence="1">
    <location>
        <begin position="214"/>
        <end position="223"/>
    </location>
</feature>
<dbReference type="SUPFAM" id="SSF46894">
    <property type="entry name" value="C-terminal effector domain of the bipartite response regulators"/>
    <property type="match status" value="1"/>
</dbReference>
<dbReference type="Gene3D" id="1.10.10.10">
    <property type="entry name" value="Winged helix-like DNA-binding domain superfamily/Winged helix DNA-binding domain"/>
    <property type="match status" value="1"/>
</dbReference>
<dbReference type="GO" id="GO:0006355">
    <property type="term" value="P:regulation of DNA-templated transcription"/>
    <property type="evidence" value="ECO:0007669"/>
    <property type="project" value="InterPro"/>
</dbReference>
<proteinExistence type="predicted"/>
<feature type="region of interest" description="Disordered" evidence="1">
    <location>
        <begin position="120"/>
        <end position="146"/>
    </location>
</feature>
<feature type="compositionally biased region" description="Pro residues" evidence="1">
    <location>
        <begin position="421"/>
        <end position="431"/>
    </location>
</feature>
<gene>
    <name evidence="4" type="ORF">JD81_05812</name>
</gene>
<evidence type="ECO:0000256" key="1">
    <source>
        <dbReference type="SAM" id="MobiDB-lite"/>
    </source>
</evidence>
<evidence type="ECO:0000313" key="5">
    <source>
        <dbReference type="Proteomes" id="UP000319728"/>
    </source>
</evidence>
<dbReference type="GO" id="GO:0003677">
    <property type="term" value="F:DNA binding"/>
    <property type="evidence" value="ECO:0007669"/>
    <property type="project" value="InterPro"/>
</dbReference>
<dbReference type="AlphaFoldDB" id="A0A562WQZ0"/>
<feature type="region of interest" description="Disordered" evidence="1">
    <location>
        <begin position="413"/>
        <end position="450"/>
    </location>
</feature>
<feature type="region of interest" description="Disordered" evidence="1">
    <location>
        <begin position="210"/>
        <end position="236"/>
    </location>
</feature>
<sequence>MRWPRQVASVMVVVLLVVVPPVLLVRLAGWPLPSRPSLAELQQWVAEPITAQTVTAALTIGGWLLWLLVVAAVVLRVLVRVKAVARWMRRIPLPTPLQATATGLAGVAVLGTNTATAAPAADQPVATTPAAAGDSREPLDQQAPDRQAEVAGVVVPGGWMPRETAEQIAAAGALLWLRRRRSYRPAAPDPQPRDPDLAPLPAVVAAAQTAVTTESDRQGDHTGQDTPAVGRQDGDGPVVVFPPGGVGLTGPGASDAARGILVTAALQALRDPAPAMRLVTTRVDIDALLGPHPPVSAVAGIHVAPTLDDALAVVTSQPTPAPPPSAEDQTANRGRLLLLTHAPASGSLAAATADNDVALIVVGEYPAGDAWSVDPSGRIRSPHSPDARRRMCVLDRAAVRDILTVISPPEAITIGGSLTQPSPPPLLPRPRTPARKPNDQTSSDARRSDPSAVRLRVLGGVSVSFQGTPVRIRRSAALQALVFLAVHPHGVTGRDLVEAIWPGLPAHRVTGRLYTTISDLRKAIRDTCGVALIEHADDRYRLSPDLDVDLWRLHQAVQQATTTVTDRPRAWQAVIDQFGGALADGYAWPWLDAHREVVRRHVIDAYVALADAQPDRRQALALLQDAIRVDPYNEHLHQRAAQILASLGDHVAASDLLDAYDKRLAHAGLTATDLPRGAGRAVR</sequence>
<keyword evidence="2" id="KW-1133">Transmembrane helix</keyword>
<dbReference type="InterPro" id="IPR011990">
    <property type="entry name" value="TPR-like_helical_dom_sf"/>
</dbReference>
<reference evidence="4 5" key="1">
    <citation type="submission" date="2019-07" db="EMBL/GenBank/DDBJ databases">
        <title>R&amp;d 2014.</title>
        <authorList>
            <person name="Klenk H.-P."/>
        </authorList>
    </citation>
    <scope>NUCLEOTIDE SEQUENCE [LARGE SCALE GENOMIC DNA]</scope>
    <source>
        <strain evidence="4 5">DSM 43912</strain>
    </source>
</reference>
<keyword evidence="2" id="KW-0472">Membrane</keyword>
<feature type="compositionally biased region" description="Low complexity" evidence="1">
    <location>
        <begin position="120"/>
        <end position="132"/>
    </location>
</feature>
<dbReference type="RefSeq" id="WP_145821544.1">
    <property type="nucleotide sequence ID" value="NZ_AP023438.1"/>
</dbReference>
<dbReference type="Proteomes" id="UP000319728">
    <property type="component" value="Unassembled WGS sequence"/>
</dbReference>
<evidence type="ECO:0000256" key="2">
    <source>
        <dbReference type="SAM" id="Phobius"/>
    </source>
</evidence>
<comment type="caution">
    <text evidence="4">The sequence shown here is derived from an EMBL/GenBank/DDBJ whole genome shotgun (WGS) entry which is preliminary data.</text>
</comment>
<dbReference type="InterPro" id="IPR051677">
    <property type="entry name" value="AfsR-DnrI-RedD_regulator"/>
</dbReference>
<protein>
    <recommendedName>
        <fullName evidence="3">Bacterial transcriptional activator domain-containing protein</fullName>
    </recommendedName>
</protein>
<accession>A0A562WQZ0</accession>
<feature type="domain" description="Bacterial transcriptional activator" evidence="3">
    <location>
        <begin position="548"/>
        <end position="683"/>
    </location>
</feature>